<protein>
    <recommendedName>
        <fullName evidence="1">HTH cro/C1-type domain-containing protein</fullName>
    </recommendedName>
</protein>
<reference evidence="2 3" key="1">
    <citation type="submission" date="2018-07" db="EMBL/GenBank/DDBJ databases">
        <title>Genomic Encyclopedia of Type Strains, Phase III (KMG-III): the genomes of soil and plant-associated and newly described type strains.</title>
        <authorList>
            <person name="Whitman W."/>
        </authorList>
    </citation>
    <scope>NUCLEOTIDE SEQUENCE [LARGE SCALE GENOMIC DNA]</scope>
    <source>
        <strain evidence="2 3">CECT 8236</strain>
    </source>
</reference>
<dbReference type="Proteomes" id="UP000256869">
    <property type="component" value="Unassembled WGS sequence"/>
</dbReference>
<evidence type="ECO:0000313" key="2">
    <source>
        <dbReference type="EMBL" id="RED54767.1"/>
    </source>
</evidence>
<gene>
    <name evidence="2" type="ORF">DFP95_12123</name>
</gene>
<comment type="caution">
    <text evidence="2">The sequence shown here is derived from an EMBL/GenBank/DDBJ whole genome shotgun (WGS) entry which is preliminary data.</text>
</comment>
<name>A0A3D9HZ37_9BACL</name>
<evidence type="ECO:0000259" key="1">
    <source>
        <dbReference type="PROSITE" id="PS50943"/>
    </source>
</evidence>
<proteinExistence type="predicted"/>
<organism evidence="2 3">
    <name type="scientific">Cohnella lupini</name>
    <dbReference type="NCBI Taxonomy" id="1294267"/>
    <lineage>
        <taxon>Bacteria</taxon>
        <taxon>Bacillati</taxon>
        <taxon>Bacillota</taxon>
        <taxon>Bacilli</taxon>
        <taxon>Bacillales</taxon>
        <taxon>Paenibacillaceae</taxon>
        <taxon>Cohnella</taxon>
    </lineage>
</organism>
<dbReference type="EMBL" id="QRDY01000021">
    <property type="protein sequence ID" value="RED54767.1"/>
    <property type="molecule type" value="Genomic_DNA"/>
</dbReference>
<dbReference type="InterPro" id="IPR001387">
    <property type="entry name" value="Cro/C1-type_HTH"/>
</dbReference>
<keyword evidence="3" id="KW-1185">Reference proteome</keyword>
<dbReference type="InterPro" id="IPR010982">
    <property type="entry name" value="Lambda_DNA-bd_dom_sf"/>
</dbReference>
<dbReference type="PROSITE" id="PS50943">
    <property type="entry name" value="HTH_CROC1"/>
    <property type="match status" value="1"/>
</dbReference>
<feature type="domain" description="HTH cro/C1-type" evidence="1">
    <location>
        <begin position="16"/>
        <end position="44"/>
    </location>
</feature>
<dbReference type="AlphaFoldDB" id="A0A3D9HZ37"/>
<dbReference type="GO" id="GO:0003677">
    <property type="term" value="F:DNA binding"/>
    <property type="evidence" value="ECO:0007669"/>
    <property type="project" value="InterPro"/>
</dbReference>
<sequence>MSLSKTSGVAYTTIRSMIERDLSGASIDNLLLIGKALNMDAAELADPEGWAKKKAEREDIQTIAAHHDGGDWTEEELEEIERFKEFVRMKKQRQQE</sequence>
<accession>A0A3D9HZ37</accession>
<dbReference type="Gene3D" id="1.10.260.40">
    <property type="entry name" value="lambda repressor-like DNA-binding domains"/>
    <property type="match status" value="1"/>
</dbReference>
<evidence type="ECO:0000313" key="3">
    <source>
        <dbReference type="Proteomes" id="UP000256869"/>
    </source>
</evidence>